<dbReference type="STRING" id="15368.A0A0Q3FMA4"/>
<dbReference type="RefSeq" id="XP_014755445.1">
    <property type="nucleotide sequence ID" value="XM_014899959.2"/>
</dbReference>
<dbReference type="Gramene" id="KQK00336">
    <property type="protein sequence ID" value="KQK00336"/>
    <property type="gene ID" value="BRADI_3g48730v3"/>
</dbReference>
<comment type="similarity">
    <text evidence="1">Belongs to the FPP family.</text>
</comment>
<evidence type="ECO:0000256" key="3">
    <source>
        <dbReference type="SAM" id="Coils"/>
    </source>
</evidence>
<feature type="region of interest" description="Disordered" evidence="4">
    <location>
        <begin position="324"/>
        <end position="365"/>
    </location>
</feature>
<gene>
    <name evidence="6" type="primary">LOC100826993</name>
    <name evidence="5" type="ORF">BRADI_3g48730v3</name>
</gene>
<dbReference type="GeneID" id="100826993"/>
<accession>A0A0Q3FMA4</accession>
<feature type="region of interest" description="Disordered" evidence="4">
    <location>
        <begin position="542"/>
        <end position="567"/>
    </location>
</feature>
<dbReference type="EMBL" id="CM000882">
    <property type="protein sequence ID" value="KQK00335.1"/>
    <property type="molecule type" value="Genomic_DNA"/>
</dbReference>
<dbReference type="OrthoDB" id="646471at2759"/>
<feature type="compositionally biased region" description="Basic and acidic residues" evidence="4">
    <location>
        <begin position="741"/>
        <end position="751"/>
    </location>
</feature>
<organism evidence="5">
    <name type="scientific">Brachypodium distachyon</name>
    <name type="common">Purple false brome</name>
    <name type="synonym">Trachynia distachya</name>
    <dbReference type="NCBI Taxonomy" id="15368"/>
    <lineage>
        <taxon>Eukaryota</taxon>
        <taxon>Viridiplantae</taxon>
        <taxon>Streptophyta</taxon>
        <taxon>Embryophyta</taxon>
        <taxon>Tracheophyta</taxon>
        <taxon>Spermatophyta</taxon>
        <taxon>Magnoliopsida</taxon>
        <taxon>Liliopsida</taxon>
        <taxon>Poales</taxon>
        <taxon>Poaceae</taxon>
        <taxon>BOP clade</taxon>
        <taxon>Pooideae</taxon>
        <taxon>Stipodae</taxon>
        <taxon>Brachypodieae</taxon>
        <taxon>Brachypodium</taxon>
    </lineage>
</organism>
<evidence type="ECO:0000313" key="7">
    <source>
        <dbReference type="Proteomes" id="UP000008810"/>
    </source>
</evidence>
<name>A0A0Q3FMA4_BRADI</name>
<dbReference type="EnsemblPlants" id="KQK00335">
    <property type="protein sequence ID" value="KQK00335"/>
    <property type="gene ID" value="BRADI_3g48730v3"/>
</dbReference>
<dbReference type="Proteomes" id="UP000008810">
    <property type="component" value="Chromosome 3"/>
</dbReference>
<feature type="compositionally biased region" description="Polar residues" evidence="4">
    <location>
        <begin position="680"/>
        <end position="694"/>
    </location>
</feature>
<dbReference type="PANTHER" id="PTHR31580">
    <property type="entry name" value="FILAMENT-LIKE PLANT PROTEIN 4"/>
    <property type="match status" value="1"/>
</dbReference>
<evidence type="ECO:0000256" key="2">
    <source>
        <dbReference type="ARBA" id="ARBA00023054"/>
    </source>
</evidence>
<dbReference type="EMBL" id="CM000882">
    <property type="protein sequence ID" value="KQK00336.1"/>
    <property type="molecule type" value="Genomic_DNA"/>
</dbReference>
<reference evidence="6" key="3">
    <citation type="submission" date="2018-08" db="UniProtKB">
        <authorList>
            <consortium name="EnsemblPlants"/>
        </authorList>
    </citation>
    <scope>IDENTIFICATION</scope>
    <source>
        <strain evidence="6">cv. Bd21</strain>
    </source>
</reference>
<protein>
    <recommendedName>
        <fullName evidence="8">Filament-like plant protein 7</fullName>
    </recommendedName>
</protein>
<dbReference type="ExpressionAtlas" id="A0A0Q3FMA4">
    <property type="expression patterns" value="baseline"/>
</dbReference>
<dbReference type="Pfam" id="PF05911">
    <property type="entry name" value="FPP"/>
    <property type="match status" value="2"/>
</dbReference>
<dbReference type="EnsemblPlants" id="KQK00336">
    <property type="protein sequence ID" value="KQK00336"/>
    <property type="gene ID" value="BRADI_3g48730v3"/>
</dbReference>
<keyword evidence="2 3" id="KW-0175">Coiled coil</keyword>
<evidence type="ECO:0000313" key="5">
    <source>
        <dbReference type="EMBL" id="KQK00335.1"/>
    </source>
</evidence>
<dbReference type="KEGG" id="bdi:100826993"/>
<dbReference type="InterPro" id="IPR008587">
    <property type="entry name" value="FPP_plant"/>
</dbReference>
<dbReference type="RefSeq" id="XP_003575355.1">
    <property type="nucleotide sequence ID" value="XM_003575307.4"/>
</dbReference>
<evidence type="ECO:0000256" key="4">
    <source>
        <dbReference type="SAM" id="MobiDB-lite"/>
    </source>
</evidence>
<proteinExistence type="inferred from homology"/>
<evidence type="ECO:0000256" key="1">
    <source>
        <dbReference type="ARBA" id="ARBA00005921"/>
    </source>
</evidence>
<feature type="compositionally biased region" description="Basic and acidic residues" evidence="4">
    <location>
        <begin position="696"/>
        <end position="708"/>
    </location>
</feature>
<feature type="coiled-coil region" evidence="3">
    <location>
        <begin position="1"/>
        <end position="147"/>
    </location>
</feature>
<reference evidence="5" key="2">
    <citation type="submission" date="2017-06" db="EMBL/GenBank/DDBJ databases">
        <title>WGS assembly of Brachypodium distachyon.</title>
        <authorList>
            <consortium name="The International Brachypodium Initiative"/>
            <person name="Lucas S."/>
            <person name="Harmon-Smith M."/>
            <person name="Lail K."/>
            <person name="Tice H."/>
            <person name="Grimwood J."/>
            <person name="Bruce D."/>
            <person name="Barry K."/>
            <person name="Shu S."/>
            <person name="Lindquist E."/>
            <person name="Wang M."/>
            <person name="Pitluck S."/>
            <person name="Vogel J.P."/>
            <person name="Garvin D.F."/>
            <person name="Mockler T.C."/>
            <person name="Schmutz J."/>
            <person name="Rokhsar D."/>
            <person name="Bevan M.W."/>
        </authorList>
    </citation>
    <scope>NUCLEOTIDE SEQUENCE</scope>
    <source>
        <strain evidence="5">Bd21</strain>
    </source>
</reference>
<dbReference type="PANTHER" id="PTHR31580:SF6">
    <property type="entry name" value="OS02G0614600 PROTEIN"/>
    <property type="match status" value="1"/>
</dbReference>
<sequence length="774" mass="85346">MAEMEDALRSCMEQLLIAREEREQIIVEAASEISAQQKKARDLQHSLDSANRKAAKLAAENSGLCKAMDAKDKLARELRESKAASDEKAAKLDATQKQVASLQYEARMLQKALEVRSQEREYDLKSVDAARAQQAESAKKIALLEAECQRLRAMVRKRLPGPAALAQMRDEVEPQQQTGPGPRASPRRQRSAMPMTPRRAPEPDFQSYAVRLRAVEDENKALKRVLATRDAELEIVQMKYADEARELSAVKGQLLELTEESERLMSDAQANAKSQSWASALVSELDHFRAGKQGQGAASSVLVSESDMSLFDDFAEVERLEMASGDHQTLSGPSGVPRQDAQNKADSRSVVPEKNGKELVLDGPVSNGHPEWVQDVWKLVTRKHEASGESIDAILEEIARALEQSHVHAKGDDSDVLYDRTKVEKMMSNLVEKMTVVIRVPEEDNAARFGSSLHEKSEFRARLEYLIHVCHDVLQRKAKLEDFIDEVCLVLEHIVSQYFSSQVRLGAVENNAKSFDGAESLSTVNTHGEHDTQSVISAAAPDVQTEAHTEPIQSSEGQLPDKIQERRPNEELAIVVVDQDDDIQPGRMSSYYEIERSSHDGRGEGLAQQEGKQLATNSEISAAADKLAEWQETITSLSKQLQALQSMPNSGHLDHPVYSPRPSSVDYKPKTLGSILADEGTSTTQGSNSPTPEQAHSMEEHGEPDAAARKSVAGEQNPDAASNGDGDEPTQIVVYHPVLPELRHDGVPADPKKKKRGPSLLGRMIFRKKVEGSS</sequence>
<feature type="region of interest" description="Disordered" evidence="4">
    <location>
        <begin position="647"/>
        <end position="774"/>
    </location>
</feature>
<feature type="coiled-coil region" evidence="3">
    <location>
        <begin position="620"/>
        <end position="647"/>
    </location>
</feature>
<reference evidence="5 6" key="1">
    <citation type="journal article" date="2010" name="Nature">
        <title>Genome sequencing and analysis of the model grass Brachypodium distachyon.</title>
        <authorList>
            <consortium name="International Brachypodium Initiative"/>
        </authorList>
    </citation>
    <scope>NUCLEOTIDE SEQUENCE [LARGE SCALE GENOMIC DNA]</scope>
    <source>
        <strain evidence="5">Bd21</strain>
        <strain evidence="6">cv. Bd21</strain>
    </source>
</reference>
<feature type="region of interest" description="Disordered" evidence="4">
    <location>
        <begin position="166"/>
        <end position="202"/>
    </location>
</feature>
<evidence type="ECO:0000313" key="6">
    <source>
        <dbReference type="EnsemblPlants" id="KQK00335"/>
    </source>
</evidence>
<evidence type="ECO:0008006" key="8">
    <source>
        <dbReference type="Google" id="ProtNLM"/>
    </source>
</evidence>
<keyword evidence="7" id="KW-1185">Reference proteome</keyword>
<dbReference type="Gramene" id="KQK00335">
    <property type="protein sequence ID" value="KQK00335"/>
    <property type="gene ID" value="BRADI_3g48730v3"/>
</dbReference>
<dbReference type="AlphaFoldDB" id="A0A0Q3FMA4"/>